<dbReference type="RefSeq" id="WP_009157149.1">
    <property type="nucleotide sequence ID" value="NZ_CM001439.1"/>
</dbReference>
<proteinExistence type="predicted"/>
<evidence type="ECO:0008006" key="4">
    <source>
        <dbReference type="Google" id="ProtNLM"/>
    </source>
</evidence>
<dbReference type="HOGENOM" id="CLU_176776_0_0_11"/>
<reference evidence="2 3" key="1">
    <citation type="journal article" date="2012" name="Stand. Genomic Sci.">
        <title>Genome sequence of the ocean sediment bacterium Saccharomonospora marina type strain (XMU15(T)).</title>
        <authorList>
            <person name="Klenk H.P."/>
            <person name="Lu M."/>
            <person name="Lucas S."/>
            <person name="Lapidus A."/>
            <person name="Copeland A."/>
            <person name="Pitluck S."/>
            <person name="Goodwin L.A."/>
            <person name="Han C."/>
            <person name="Tapia R."/>
            <person name="Brambilla E.M."/>
            <person name="Potter G."/>
            <person name="Land M."/>
            <person name="Ivanova N."/>
            <person name="Rohde M."/>
            <person name="Goker M."/>
            <person name="Detter J.C."/>
            <person name="Li W.J."/>
            <person name="Kyrpides N.C."/>
            <person name="Woyke T."/>
        </authorList>
    </citation>
    <scope>NUCLEOTIDE SEQUENCE [LARGE SCALE GENOMIC DNA]</scope>
    <source>
        <strain evidence="2 3">XMU15</strain>
    </source>
</reference>
<sequence>MGFEAVIDAISESGKAAGRVADAVRSVDPAGALPGGDAGMPGSRSADLLAALRNHWKGKGKGTAQALDQHAESLATAAQRYRSNDDAAEADSSAAATPTG</sequence>
<evidence type="ECO:0000256" key="1">
    <source>
        <dbReference type="SAM" id="MobiDB-lite"/>
    </source>
</evidence>
<dbReference type="Pfam" id="PF10824">
    <property type="entry name" value="T7SS_ESX_EspC"/>
    <property type="match status" value="1"/>
</dbReference>
<dbReference type="InterPro" id="IPR022536">
    <property type="entry name" value="EspC"/>
</dbReference>
<protein>
    <recommendedName>
        <fullName evidence="4">Excreted virulence factor EspC, type VII ESX diderm</fullName>
    </recommendedName>
</protein>
<dbReference type="STRING" id="882083.SacmaDRAFT_5660"/>
<gene>
    <name evidence="2" type="ORF">SacmaDRAFT_5660</name>
</gene>
<accession>H5XB45</accession>
<feature type="compositionally biased region" description="Low complexity" evidence="1">
    <location>
        <begin position="90"/>
        <end position="100"/>
    </location>
</feature>
<dbReference type="Proteomes" id="UP000004926">
    <property type="component" value="Chromosome"/>
</dbReference>
<dbReference type="GO" id="GO:0009306">
    <property type="term" value="P:protein secretion"/>
    <property type="evidence" value="ECO:0007669"/>
    <property type="project" value="InterPro"/>
</dbReference>
<feature type="region of interest" description="Disordered" evidence="1">
    <location>
        <begin position="76"/>
        <end position="100"/>
    </location>
</feature>
<dbReference type="OrthoDB" id="3700696at2"/>
<dbReference type="EMBL" id="CM001439">
    <property type="protein sequence ID" value="EHR53775.1"/>
    <property type="molecule type" value="Genomic_DNA"/>
</dbReference>
<dbReference type="eggNOG" id="ENOG50323FS">
    <property type="taxonomic scope" value="Bacteria"/>
</dbReference>
<evidence type="ECO:0000313" key="3">
    <source>
        <dbReference type="Proteomes" id="UP000004926"/>
    </source>
</evidence>
<evidence type="ECO:0000313" key="2">
    <source>
        <dbReference type="EMBL" id="EHR53775.1"/>
    </source>
</evidence>
<name>H5XB45_9PSEU</name>
<organism evidence="2 3">
    <name type="scientific">Saccharomonospora marina XMU15</name>
    <dbReference type="NCBI Taxonomy" id="882083"/>
    <lineage>
        <taxon>Bacteria</taxon>
        <taxon>Bacillati</taxon>
        <taxon>Actinomycetota</taxon>
        <taxon>Actinomycetes</taxon>
        <taxon>Pseudonocardiales</taxon>
        <taxon>Pseudonocardiaceae</taxon>
        <taxon>Saccharomonospora</taxon>
    </lineage>
</organism>
<keyword evidence="3" id="KW-1185">Reference proteome</keyword>
<dbReference type="AlphaFoldDB" id="H5XB45"/>